<dbReference type="VEuPathDB" id="FungiDB:SPSK_06584"/>
<organism evidence="1 2">
    <name type="scientific">Sporothrix schenckii 1099-18</name>
    <dbReference type="NCBI Taxonomy" id="1397361"/>
    <lineage>
        <taxon>Eukaryota</taxon>
        <taxon>Fungi</taxon>
        <taxon>Dikarya</taxon>
        <taxon>Ascomycota</taxon>
        <taxon>Pezizomycotina</taxon>
        <taxon>Sordariomycetes</taxon>
        <taxon>Sordariomycetidae</taxon>
        <taxon>Ophiostomatales</taxon>
        <taxon>Ophiostomataceae</taxon>
        <taxon>Sporothrix</taxon>
    </lineage>
</organism>
<dbReference type="OrthoDB" id="10302899at2759"/>
<evidence type="ECO:0000313" key="1">
    <source>
        <dbReference type="EMBL" id="KJR89580.1"/>
    </source>
</evidence>
<dbReference type="Proteomes" id="UP000033710">
    <property type="component" value="Unassembled WGS sequence"/>
</dbReference>
<comment type="caution">
    <text evidence="1">The sequence shown here is derived from an EMBL/GenBank/DDBJ whole genome shotgun (WGS) entry which is preliminary data.</text>
</comment>
<gene>
    <name evidence="1" type="ORF">SPSK_06584</name>
</gene>
<dbReference type="GeneID" id="27668563"/>
<evidence type="ECO:0000313" key="2">
    <source>
        <dbReference type="Proteomes" id="UP000033710"/>
    </source>
</evidence>
<reference evidence="1 2" key="1">
    <citation type="journal article" date="2014" name="BMC Genomics">
        <title>Comparative genomics of the major fungal agents of human and animal Sporotrichosis: Sporothrix schenckii and Sporothrix brasiliensis.</title>
        <authorList>
            <person name="Teixeira M.M."/>
            <person name="de Almeida L.G."/>
            <person name="Kubitschek-Barreira P."/>
            <person name="Alves F.L."/>
            <person name="Kioshima E.S."/>
            <person name="Abadio A.K."/>
            <person name="Fernandes L."/>
            <person name="Derengowski L.S."/>
            <person name="Ferreira K.S."/>
            <person name="Souza R.C."/>
            <person name="Ruiz J.C."/>
            <person name="de Andrade N.C."/>
            <person name="Paes H.C."/>
            <person name="Nicola A.M."/>
            <person name="Albuquerque P."/>
            <person name="Gerber A.L."/>
            <person name="Martins V.P."/>
            <person name="Peconick L.D."/>
            <person name="Neto A.V."/>
            <person name="Chaucanez C.B."/>
            <person name="Silva P.A."/>
            <person name="Cunha O.L."/>
            <person name="de Oliveira F.F."/>
            <person name="dos Santos T.C."/>
            <person name="Barros A.L."/>
            <person name="Soares M.A."/>
            <person name="de Oliveira L.M."/>
            <person name="Marini M.M."/>
            <person name="Villalobos-Duno H."/>
            <person name="Cunha M.M."/>
            <person name="de Hoog S."/>
            <person name="da Silveira J.F."/>
            <person name="Henrissat B."/>
            <person name="Nino-Vega G.A."/>
            <person name="Cisalpino P.S."/>
            <person name="Mora-Montes H.M."/>
            <person name="Almeida S.R."/>
            <person name="Stajich J.E."/>
            <person name="Lopes-Bezerra L.M."/>
            <person name="Vasconcelos A.T."/>
            <person name="Felipe M.S."/>
        </authorList>
    </citation>
    <scope>NUCLEOTIDE SEQUENCE [LARGE SCALE GENOMIC DNA]</scope>
    <source>
        <strain evidence="1 2">1099-18</strain>
    </source>
</reference>
<dbReference type="AlphaFoldDB" id="A0A0F2ML74"/>
<dbReference type="KEGG" id="ssck:SPSK_06584"/>
<dbReference type="EMBL" id="AXCR01000001">
    <property type="protein sequence ID" value="KJR89580.1"/>
    <property type="molecule type" value="Genomic_DNA"/>
</dbReference>
<dbReference type="RefSeq" id="XP_016592256.1">
    <property type="nucleotide sequence ID" value="XM_016733286.1"/>
</dbReference>
<reference evidence="1 2" key="2">
    <citation type="journal article" date="2015" name="Eukaryot. Cell">
        <title>Asexual propagation of a virulent clone complex in a human and feline outbreak of sporotrichosis.</title>
        <authorList>
            <person name="Teixeira Mde M."/>
            <person name="Rodrigues A.M."/>
            <person name="Tsui C.K."/>
            <person name="de Almeida L.G."/>
            <person name="Van Diepeningen A.D."/>
            <person name="van den Ende B.G."/>
            <person name="Fernandes G.F."/>
            <person name="Kano R."/>
            <person name="Hamelin R.C."/>
            <person name="Lopes-Bezerra L.M."/>
            <person name="Vasconcelos A.T."/>
            <person name="de Hoog S."/>
            <person name="de Camargo Z.P."/>
            <person name="Felipe M.S."/>
        </authorList>
    </citation>
    <scope>NUCLEOTIDE SEQUENCE [LARGE SCALE GENOMIC DNA]</scope>
    <source>
        <strain evidence="1 2">1099-18</strain>
    </source>
</reference>
<accession>A0A0F2ML74</accession>
<protein>
    <submittedName>
        <fullName evidence="1">Uncharacterized protein</fullName>
    </submittedName>
</protein>
<name>A0A0F2ML74_SPOSC</name>
<sequence>MTNLNPKGPDDDLGTIHYAWLANNTRDWADFVHSFVCSCTVHRDHHVRHALALDGRHGLQAADAFFGDLRLRYISVVQKAQGPYHRPPYKDIPSIAPRMPPNELAFDRAVYDIFFGGIHTAQRPQLVAQQLQPHCDRLHSPCPRPSPPDSWTETPEERRATASLLASTEAVAGAVEEVARRVRRAWEEHGIHPASVSMVGYVSAANGDDDEDCDSDEDYHWVRKRMRQVLWRQGVVKFISCKDGVAFW</sequence>
<proteinExistence type="predicted"/>